<name>A0AAW8J5C0_9GAMM</name>
<evidence type="ECO:0000313" key="2">
    <source>
        <dbReference type="Proteomes" id="UP001243844"/>
    </source>
</evidence>
<sequence>MKKILILLALCIPISSCMITGINDLYRIIPVENQSYEIVSYFEKKKKIFPQNLLLYREGYIINILIEDSIDNSIAMPITFHIEDRILCMNNLKINIGPHGGSSPLNLAYYKDGIYLQKSSLEYGYDTFVFGDSTYFYKKDGSYGMIFDQREITFDIINCETKQKVGTEVFRYVPKKIGWYFVVDAL</sequence>
<dbReference type="EMBL" id="JAVIDL010000005">
    <property type="protein sequence ID" value="MDQ8934849.1"/>
    <property type="molecule type" value="Genomic_DNA"/>
</dbReference>
<dbReference type="RefSeq" id="WP_308981014.1">
    <property type="nucleotide sequence ID" value="NZ_JAVIDL010000005.1"/>
</dbReference>
<gene>
    <name evidence="1" type="ORF">RFH47_03770</name>
</gene>
<dbReference type="AlphaFoldDB" id="A0AAW8J5C0"/>
<reference evidence="1" key="1">
    <citation type="submission" date="2023-08" db="EMBL/GenBank/DDBJ databases">
        <title>Emergence of clinically-relevant ST2 carbapenem-resistant Acinetobacter baumannii strains in hospital sewages in Zhejiang, East of China.</title>
        <authorList>
            <person name="Kaichao C."/>
            <person name="Zhang R."/>
        </authorList>
    </citation>
    <scope>NUCLEOTIDE SEQUENCE</scope>
    <source>
        <strain evidence="1">M-RB-37</strain>
    </source>
</reference>
<evidence type="ECO:0008006" key="3">
    <source>
        <dbReference type="Google" id="ProtNLM"/>
    </source>
</evidence>
<evidence type="ECO:0000313" key="1">
    <source>
        <dbReference type="EMBL" id="MDQ8934849.1"/>
    </source>
</evidence>
<comment type="caution">
    <text evidence="1">The sequence shown here is derived from an EMBL/GenBank/DDBJ whole genome shotgun (WGS) entry which is preliminary data.</text>
</comment>
<dbReference type="Proteomes" id="UP001243844">
    <property type="component" value="Unassembled WGS sequence"/>
</dbReference>
<protein>
    <recommendedName>
        <fullName evidence="3">Lipoprotein</fullName>
    </recommendedName>
</protein>
<organism evidence="1 2">
    <name type="scientific">Acinetobacter rudis</name>
    <dbReference type="NCBI Taxonomy" id="632955"/>
    <lineage>
        <taxon>Bacteria</taxon>
        <taxon>Pseudomonadati</taxon>
        <taxon>Pseudomonadota</taxon>
        <taxon>Gammaproteobacteria</taxon>
        <taxon>Moraxellales</taxon>
        <taxon>Moraxellaceae</taxon>
        <taxon>Acinetobacter</taxon>
    </lineage>
</organism>
<accession>A0AAW8J5C0</accession>
<proteinExistence type="predicted"/>